<reference evidence="1 2" key="1">
    <citation type="journal article" date="2015" name="Fungal Genet. Biol.">
        <title>Evolution of novel wood decay mechanisms in Agaricales revealed by the genome sequences of Fistulina hepatica and Cylindrobasidium torrendii.</title>
        <authorList>
            <person name="Floudas D."/>
            <person name="Held B.W."/>
            <person name="Riley R."/>
            <person name="Nagy L.G."/>
            <person name="Koehler G."/>
            <person name="Ransdell A.S."/>
            <person name="Younus H."/>
            <person name="Chow J."/>
            <person name="Chiniquy J."/>
            <person name="Lipzen A."/>
            <person name="Tritt A."/>
            <person name="Sun H."/>
            <person name="Haridas S."/>
            <person name="LaButti K."/>
            <person name="Ohm R.A."/>
            <person name="Kues U."/>
            <person name="Blanchette R.A."/>
            <person name="Grigoriev I.V."/>
            <person name="Minto R.E."/>
            <person name="Hibbett D.S."/>
        </authorList>
    </citation>
    <scope>NUCLEOTIDE SEQUENCE [LARGE SCALE GENOMIC DNA]</scope>
    <source>
        <strain evidence="1 2">FP15055 ss-10</strain>
    </source>
</reference>
<protein>
    <submittedName>
        <fullName evidence="1">Uncharacterized protein</fullName>
    </submittedName>
</protein>
<gene>
    <name evidence="1" type="ORF">CYLTODRAFT_424423</name>
</gene>
<evidence type="ECO:0000313" key="2">
    <source>
        <dbReference type="Proteomes" id="UP000054007"/>
    </source>
</evidence>
<organism evidence="1 2">
    <name type="scientific">Cylindrobasidium torrendii FP15055 ss-10</name>
    <dbReference type="NCBI Taxonomy" id="1314674"/>
    <lineage>
        <taxon>Eukaryota</taxon>
        <taxon>Fungi</taxon>
        <taxon>Dikarya</taxon>
        <taxon>Basidiomycota</taxon>
        <taxon>Agaricomycotina</taxon>
        <taxon>Agaricomycetes</taxon>
        <taxon>Agaricomycetidae</taxon>
        <taxon>Agaricales</taxon>
        <taxon>Marasmiineae</taxon>
        <taxon>Physalacriaceae</taxon>
        <taxon>Cylindrobasidium</taxon>
    </lineage>
</organism>
<dbReference type="AlphaFoldDB" id="A0A0D7B4B9"/>
<proteinExistence type="predicted"/>
<dbReference type="EMBL" id="KN880594">
    <property type="protein sequence ID" value="KIY65327.1"/>
    <property type="molecule type" value="Genomic_DNA"/>
</dbReference>
<dbReference type="Proteomes" id="UP000054007">
    <property type="component" value="Unassembled WGS sequence"/>
</dbReference>
<evidence type="ECO:0000313" key="1">
    <source>
        <dbReference type="EMBL" id="KIY65327.1"/>
    </source>
</evidence>
<name>A0A0D7B4B9_9AGAR</name>
<keyword evidence="2" id="KW-1185">Reference proteome</keyword>
<sequence length="134" mass="14748">MSNAPVDVPAIFDLVHGADCFEMILAVLAVHPELLSVDIKSVTVGEFFSHLASDGVALAEPMPEVVGSSARMILDDWLARNHEIHKLSVLADGCAAGIVPQEFVQYHYRCYMVALAWREARLDYLTNQHGRSQA</sequence>
<accession>A0A0D7B4B9</accession>